<evidence type="ECO:0000313" key="2">
    <source>
        <dbReference type="Proteomes" id="UP001302257"/>
    </source>
</evidence>
<sequence>MTIFYKSNSLVLHADVKPVEALPGQHHLKIQSQLLHSKNPDERRDVFAFTGGGESLRLLGDILHKAAS</sequence>
<organism evidence="1 2">
    <name type="scientific">Rhodoferax mekongensis</name>
    <dbReference type="NCBI Taxonomy" id="3068341"/>
    <lineage>
        <taxon>Bacteria</taxon>
        <taxon>Pseudomonadati</taxon>
        <taxon>Pseudomonadota</taxon>
        <taxon>Betaproteobacteria</taxon>
        <taxon>Burkholderiales</taxon>
        <taxon>Comamonadaceae</taxon>
        <taxon>Rhodoferax</taxon>
    </lineage>
</organism>
<reference evidence="1 2" key="1">
    <citation type="submission" date="2023-08" db="EMBL/GenBank/DDBJ databases">
        <title>Rhodoferax potami sp. nov. and Rhodoferax mekongensis sp. nov., isolated from the Mekong River in Thailand.</title>
        <authorList>
            <person name="Kitikhun S."/>
            <person name="Charoenyingcharoen P."/>
            <person name="Siriarchawattana P."/>
            <person name="Likhitrattanapisal S."/>
            <person name="Nilsakha T."/>
            <person name="Chanpet A."/>
            <person name="Rattanawaree P."/>
            <person name="Ingsriswang S."/>
        </authorList>
    </citation>
    <scope>NUCLEOTIDE SEQUENCE [LARGE SCALE GENOMIC DNA]</scope>
    <source>
        <strain evidence="1 2">TBRC 17307</strain>
    </source>
</reference>
<accession>A0ABZ0B2D1</accession>
<dbReference type="EMBL" id="CP132507">
    <property type="protein sequence ID" value="WNO06007.1"/>
    <property type="molecule type" value="Genomic_DNA"/>
</dbReference>
<dbReference type="RefSeq" id="WP_313868729.1">
    <property type="nucleotide sequence ID" value="NZ_CP132507.1"/>
</dbReference>
<keyword evidence="2" id="KW-1185">Reference proteome</keyword>
<dbReference type="Proteomes" id="UP001302257">
    <property type="component" value="Chromosome"/>
</dbReference>
<protein>
    <submittedName>
        <fullName evidence="1">Uncharacterized protein</fullName>
    </submittedName>
</protein>
<evidence type="ECO:0000313" key="1">
    <source>
        <dbReference type="EMBL" id="WNO06007.1"/>
    </source>
</evidence>
<proteinExistence type="predicted"/>
<gene>
    <name evidence="1" type="ORF">RAN89_06145</name>
</gene>
<name>A0ABZ0B2D1_9BURK</name>